<dbReference type="PROSITE" id="PS00571">
    <property type="entry name" value="AMIDASES"/>
    <property type="match status" value="1"/>
</dbReference>
<dbReference type="OrthoDB" id="112488at2"/>
<dbReference type="PANTHER" id="PTHR11895">
    <property type="entry name" value="TRANSAMIDASE"/>
    <property type="match status" value="1"/>
</dbReference>
<accession>A0A2S0MJA1</accession>
<evidence type="ECO:0000313" key="3">
    <source>
        <dbReference type="Proteomes" id="UP000239709"/>
    </source>
</evidence>
<evidence type="ECO:0000259" key="1">
    <source>
        <dbReference type="Pfam" id="PF01425"/>
    </source>
</evidence>
<dbReference type="PANTHER" id="PTHR11895:SF176">
    <property type="entry name" value="AMIDASE AMID-RELATED"/>
    <property type="match status" value="1"/>
</dbReference>
<gene>
    <name evidence="2" type="ORF">C6570_04380</name>
</gene>
<dbReference type="InterPro" id="IPR020556">
    <property type="entry name" value="Amidase_CS"/>
</dbReference>
<dbReference type="Pfam" id="PF01425">
    <property type="entry name" value="Amidase"/>
    <property type="match status" value="1"/>
</dbReference>
<dbReference type="SUPFAM" id="SSF75304">
    <property type="entry name" value="Amidase signature (AS) enzymes"/>
    <property type="match status" value="1"/>
</dbReference>
<dbReference type="InterPro" id="IPR036928">
    <property type="entry name" value="AS_sf"/>
</dbReference>
<dbReference type="InterPro" id="IPR023631">
    <property type="entry name" value="Amidase_dom"/>
</dbReference>
<organism evidence="2 3">
    <name type="scientific">Ottowia oryzae</name>
    <dbReference type="NCBI Taxonomy" id="2109914"/>
    <lineage>
        <taxon>Bacteria</taxon>
        <taxon>Pseudomonadati</taxon>
        <taxon>Pseudomonadota</taxon>
        <taxon>Betaproteobacteria</taxon>
        <taxon>Burkholderiales</taxon>
        <taxon>Comamonadaceae</taxon>
        <taxon>Ottowia</taxon>
    </lineage>
</organism>
<feature type="domain" description="Amidase" evidence="1">
    <location>
        <begin position="21"/>
        <end position="435"/>
    </location>
</feature>
<reference evidence="2 3" key="1">
    <citation type="submission" date="2018-03" db="EMBL/GenBank/DDBJ databases">
        <title>Genome sequencing of Ottowia sp.</title>
        <authorList>
            <person name="Kim S.-J."/>
            <person name="Heo J."/>
            <person name="Kwon S.-W."/>
        </authorList>
    </citation>
    <scope>NUCLEOTIDE SEQUENCE [LARGE SCALE GENOMIC DNA]</scope>
    <source>
        <strain evidence="2 3">KADR8-3</strain>
    </source>
</reference>
<name>A0A2S0MJA1_9BURK</name>
<sequence>MPTVTALAADLAAGRTTSLQLTEAALARAQDPAGEGARVFTRLDADRARAAAQASDTLRAAGIVRSPLEGLPISVKDLFDVAGQVTTAGSAVLKGAAPAARNAPVIDRLIAAGAVIVGRTNMTEFAFSGLGLNPHYGTPKNPWDRTTGRIPGGSSSGAAVSVSDGMAVLGIGSDTGGSVRIPSALCGLTGFKPTQRRVPNDGVLPLSTSLDSLGPLAASVRCCALVDAVLAGSPAPSGAERPLRHARLAVPQTVVLDGMDATVAATFERALQRLADAGAHVIRVDIPEFAELPALHARGTLAAAEAWAWHRALLSERGDGYDPRVASRIRGAQAMGAADYIDLLHARRRWIARMEARIAAFDALVMPTVPVVAPPIAELQASDDAYTAANGLILRNPTLINFLDGCALSLPCHARGQAPVGLMLAGPAMADARILALGEAVEAALAD</sequence>
<dbReference type="EMBL" id="CP027666">
    <property type="protein sequence ID" value="AVO35974.1"/>
    <property type="molecule type" value="Genomic_DNA"/>
</dbReference>
<dbReference type="Proteomes" id="UP000239709">
    <property type="component" value="Chromosome"/>
</dbReference>
<proteinExistence type="predicted"/>
<keyword evidence="2" id="KW-0378">Hydrolase</keyword>
<evidence type="ECO:0000313" key="2">
    <source>
        <dbReference type="EMBL" id="AVO35974.1"/>
    </source>
</evidence>
<dbReference type="Gene3D" id="3.90.1300.10">
    <property type="entry name" value="Amidase signature (AS) domain"/>
    <property type="match status" value="1"/>
</dbReference>
<dbReference type="InterPro" id="IPR000120">
    <property type="entry name" value="Amidase"/>
</dbReference>
<dbReference type="NCBIfam" id="NF005460">
    <property type="entry name" value="PRK07056.1"/>
    <property type="match status" value="1"/>
</dbReference>
<protein>
    <submittedName>
        <fullName evidence="2">Amidase</fullName>
        <ecNumber evidence="2">3.5.1.4</ecNumber>
    </submittedName>
</protein>
<dbReference type="EC" id="3.5.1.4" evidence="2"/>
<dbReference type="GO" id="GO:0004040">
    <property type="term" value="F:amidase activity"/>
    <property type="evidence" value="ECO:0007669"/>
    <property type="project" value="UniProtKB-EC"/>
</dbReference>
<keyword evidence="3" id="KW-1185">Reference proteome</keyword>
<dbReference type="AlphaFoldDB" id="A0A2S0MJA1"/>
<dbReference type="KEGG" id="otk:C6570_04380"/>